<dbReference type="AlphaFoldDB" id="A0A078HP68"/>
<dbReference type="Proteomes" id="UP000028999">
    <property type="component" value="Unassembled WGS sequence"/>
</dbReference>
<organism evidence="2 3">
    <name type="scientific">Brassica napus</name>
    <name type="common">Rape</name>
    <dbReference type="NCBI Taxonomy" id="3708"/>
    <lineage>
        <taxon>Eukaryota</taxon>
        <taxon>Viridiplantae</taxon>
        <taxon>Streptophyta</taxon>
        <taxon>Embryophyta</taxon>
        <taxon>Tracheophyta</taxon>
        <taxon>Spermatophyta</taxon>
        <taxon>Magnoliopsida</taxon>
        <taxon>eudicotyledons</taxon>
        <taxon>Gunneridae</taxon>
        <taxon>Pentapetalae</taxon>
        <taxon>rosids</taxon>
        <taxon>malvids</taxon>
        <taxon>Brassicales</taxon>
        <taxon>Brassicaceae</taxon>
        <taxon>Brassiceae</taxon>
        <taxon>Brassica</taxon>
    </lineage>
</organism>
<dbReference type="KEGG" id="bna:106454947"/>
<dbReference type="EMBL" id="HG994363">
    <property type="protein sequence ID" value="CAF2042341.1"/>
    <property type="molecule type" value="Genomic_DNA"/>
</dbReference>
<name>A0A078HP68_BRANA</name>
<reference evidence="2" key="2">
    <citation type="submission" date="2014-06" db="EMBL/GenBank/DDBJ databases">
        <authorList>
            <person name="Genoscope - CEA"/>
        </authorList>
    </citation>
    <scope>NUCLEOTIDE SEQUENCE</scope>
</reference>
<dbReference type="STRING" id="3708.A0A078HP68"/>
<reference evidence="2 3" key="1">
    <citation type="journal article" date="2014" name="Science">
        <title>Plant genetics. Early allopolyploid evolution in the post-Neolithic Brassica napus oilseed genome.</title>
        <authorList>
            <person name="Chalhoub B."/>
            <person name="Denoeud F."/>
            <person name="Liu S."/>
            <person name="Parkin I.A."/>
            <person name="Tang H."/>
            <person name="Wang X."/>
            <person name="Chiquet J."/>
            <person name="Belcram H."/>
            <person name="Tong C."/>
            <person name="Samans B."/>
            <person name="Correa M."/>
            <person name="Da Silva C."/>
            <person name="Just J."/>
            <person name="Falentin C."/>
            <person name="Koh C.S."/>
            <person name="Le Clainche I."/>
            <person name="Bernard M."/>
            <person name="Bento P."/>
            <person name="Noel B."/>
            <person name="Labadie K."/>
            <person name="Alberti A."/>
            <person name="Charles M."/>
            <person name="Arnaud D."/>
            <person name="Guo H."/>
            <person name="Daviaud C."/>
            <person name="Alamery S."/>
            <person name="Jabbari K."/>
            <person name="Zhao M."/>
            <person name="Edger P.P."/>
            <person name="Chelaifa H."/>
            <person name="Tack D."/>
            <person name="Lassalle G."/>
            <person name="Mestiri I."/>
            <person name="Schnel N."/>
            <person name="Le Paslier M.C."/>
            <person name="Fan G."/>
            <person name="Renault V."/>
            <person name="Bayer P.E."/>
            <person name="Golicz A.A."/>
            <person name="Manoli S."/>
            <person name="Lee T.H."/>
            <person name="Thi V.H."/>
            <person name="Chalabi S."/>
            <person name="Hu Q."/>
            <person name="Fan C."/>
            <person name="Tollenaere R."/>
            <person name="Lu Y."/>
            <person name="Battail C."/>
            <person name="Shen J."/>
            <person name="Sidebottom C.H."/>
            <person name="Wang X."/>
            <person name="Canaguier A."/>
            <person name="Chauveau A."/>
            <person name="Berard A."/>
            <person name="Deniot G."/>
            <person name="Guan M."/>
            <person name="Liu Z."/>
            <person name="Sun F."/>
            <person name="Lim Y.P."/>
            <person name="Lyons E."/>
            <person name="Town C.D."/>
            <person name="Bancroft I."/>
            <person name="Wang X."/>
            <person name="Meng J."/>
            <person name="Ma J."/>
            <person name="Pires J.C."/>
            <person name="King G.J."/>
            <person name="Brunel D."/>
            <person name="Delourme R."/>
            <person name="Renard M."/>
            <person name="Aury J.M."/>
            <person name="Adams K.L."/>
            <person name="Batley J."/>
            <person name="Snowdon R.J."/>
            <person name="Tost J."/>
            <person name="Edwards D."/>
            <person name="Zhou Y."/>
            <person name="Hua W."/>
            <person name="Sharpe A.G."/>
            <person name="Paterson A.H."/>
            <person name="Guan C."/>
            <person name="Wincker P."/>
        </authorList>
    </citation>
    <scope>NUCLEOTIDE SEQUENCE [LARGE SCALE GENOMIC DNA]</scope>
    <source>
        <strain evidence="3">cv. Darmor-bzh</strain>
    </source>
</reference>
<dbReference type="OrthoDB" id="1724736at2759"/>
<evidence type="ECO:0000313" key="1">
    <source>
        <dbReference type="EMBL" id="CAF2042341.1"/>
    </source>
</evidence>
<protein>
    <submittedName>
        <fullName evidence="1">(rape) hypothetical protein</fullName>
    </submittedName>
    <submittedName>
        <fullName evidence="2">BnaA05g12970D protein</fullName>
    </submittedName>
</protein>
<reference evidence="1" key="3">
    <citation type="submission" date="2021-01" db="EMBL/GenBank/DDBJ databases">
        <authorList>
            <consortium name="Genoscope - CEA"/>
            <person name="William W."/>
        </authorList>
    </citation>
    <scope>NUCLEOTIDE SEQUENCE</scope>
</reference>
<dbReference type="PaxDb" id="3708-A0A078HP68"/>
<sequence length="145" mass="16363">MRGWPEKMSDDELKIMRNAGVVLQSQREITVSINIQVAKFVFSTSLSPPLFVEIPILYISSFKPHSLLQNSDSQVTCMATSRKGLTNDHSTFGLDLPFKCPSLFSGKLYKDEYFPKTPMSCERRIRNGFKASIERGDSGHVDVKN</sequence>
<dbReference type="Gramene" id="CDY38568">
    <property type="protein sequence ID" value="CDY38568"/>
    <property type="gene ID" value="GSBRNA2T00066241001"/>
</dbReference>
<dbReference type="Proteomes" id="UP001295469">
    <property type="component" value="Chromosome A09"/>
</dbReference>
<keyword evidence="3" id="KW-1185">Reference proteome</keyword>
<dbReference type="EMBL" id="LK032426">
    <property type="protein sequence ID" value="CDY38568.1"/>
    <property type="molecule type" value="Genomic_DNA"/>
</dbReference>
<gene>
    <name evidence="2" type="primary">BnaA05g12970D</name>
    <name evidence="1" type="ORF">DARMORV10_A09P25380.1</name>
    <name evidence="2" type="ORF">GSBRNA2T00066241001</name>
</gene>
<evidence type="ECO:0000313" key="2">
    <source>
        <dbReference type="EMBL" id="CDY38568.1"/>
    </source>
</evidence>
<evidence type="ECO:0000313" key="3">
    <source>
        <dbReference type="Proteomes" id="UP000028999"/>
    </source>
</evidence>
<accession>A0A078HP68</accession>
<proteinExistence type="predicted"/>